<dbReference type="KEGG" id="spon:HME9304_00268"/>
<name>A0A2Z4LN56_9FLAO</name>
<accession>A0A2Z4LN56</accession>
<dbReference type="EMBL" id="CP030104">
    <property type="protein sequence ID" value="AWX43281.1"/>
    <property type="molecule type" value="Genomic_DNA"/>
</dbReference>
<dbReference type="Proteomes" id="UP000248536">
    <property type="component" value="Chromosome"/>
</dbReference>
<gene>
    <name evidence="1" type="ORF">HME9304_00268</name>
</gene>
<sequence length="81" mass="9557">MLLIKYVFPSNFEIIDLGSQYQCLQIEFFKVLVNENGTVCRYLNRANSSILPTRDNYRKQGGKSIKDFFMLGFWIVRLKIN</sequence>
<evidence type="ECO:0000313" key="1">
    <source>
        <dbReference type="EMBL" id="AWX43281.1"/>
    </source>
</evidence>
<keyword evidence="2" id="KW-1185">Reference proteome</keyword>
<protein>
    <submittedName>
        <fullName evidence="1">Uncharacterized protein</fullName>
    </submittedName>
</protein>
<reference evidence="1 2" key="1">
    <citation type="submission" date="2018-06" db="EMBL/GenBank/DDBJ databases">
        <title>Spongiibacterium sp. HME9304 Genome sequencing and assembly.</title>
        <authorList>
            <person name="Kang H."/>
            <person name="Kim H."/>
            <person name="Joh K."/>
        </authorList>
    </citation>
    <scope>NUCLEOTIDE SEQUENCE [LARGE SCALE GENOMIC DNA]</scope>
    <source>
        <strain evidence="1 2">HME9304</strain>
    </source>
</reference>
<proteinExistence type="predicted"/>
<organism evidence="1 2">
    <name type="scientific">Flagellimonas maritima</name>
    <dbReference type="NCBI Taxonomy" id="1383885"/>
    <lineage>
        <taxon>Bacteria</taxon>
        <taxon>Pseudomonadati</taxon>
        <taxon>Bacteroidota</taxon>
        <taxon>Flavobacteriia</taxon>
        <taxon>Flavobacteriales</taxon>
        <taxon>Flavobacteriaceae</taxon>
        <taxon>Flagellimonas</taxon>
    </lineage>
</organism>
<evidence type="ECO:0000313" key="2">
    <source>
        <dbReference type="Proteomes" id="UP000248536"/>
    </source>
</evidence>
<dbReference type="AlphaFoldDB" id="A0A2Z4LN56"/>